<proteinExistence type="predicted"/>
<gene>
    <name evidence="2" type="ORF">H1016_05315</name>
</gene>
<dbReference type="Proteomes" id="UP000646946">
    <property type="component" value="Unassembled WGS sequence"/>
</dbReference>
<feature type="transmembrane region" description="Helical" evidence="1">
    <location>
        <begin position="20"/>
        <end position="43"/>
    </location>
</feature>
<keyword evidence="1" id="KW-1133">Transmembrane helix</keyword>
<evidence type="ECO:0000313" key="2">
    <source>
        <dbReference type="EMBL" id="HIK00924.1"/>
    </source>
</evidence>
<name>A0A832XH25_9ARCH</name>
<organism evidence="2 3">
    <name type="scientific">Candidatus Naiadarchaeum limnaeum</name>
    <dbReference type="NCBI Taxonomy" id="2756139"/>
    <lineage>
        <taxon>Archaea</taxon>
        <taxon>Candidatus Undinarchaeota</taxon>
        <taxon>Candidatus Undinarchaeia</taxon>
        <taxon>Candidatus Naiadarchaeales</taxon>
        <taxon>Candidatus Naiadarchaeaceae</taxon>
        <taxon>Candidatus Naiadarchaeum</taxon>
    </lineage>
</organism>
<evidence type="ECO:0000313" key="3">
    <source>
        <dbReference type="Proteomes" id="UP000646946"/>
    </source>
</evidence>
<feature type="transmembrane region" description="Helical" evidence="1">
    <location>
        <begin position="319"/>
        <end position="337"/>
    </location>
</feature>
<keyword evidence="1" id="KW-0812">Transmembrane</keyword>
<accession>A0A832XH25</accession>
<keyword evidence="3" id="KW-1185">Reference proteome</keyword>
<dbReference type="AlphaFoldDB" id="A0A832XH25"/>
<protein>
    <submittedName>
        <fullName evidence="2">Uncharacterized protein</fullName>
    </submittedName>
</protein>
<feature type="transmembrane region" description="Helical" evidence="1">
    <location>
        <begin position="246"/>
        <end position="268"/>
    </location>
</feature>
<evidence type="ECO:0000256" key="1">
    <source>
        <dbReference type="SAM" id="Phobius"/>
    </source>
</evidence>
<feature type="transmembrane region" description="Helical" evidence="1">
    <location>
        <begin position="280"/>
        <end position="313"/>
    </location>
</feature>
<reference evidence="2 3" key="1">
    <citation type="journal article" name="Nat. Commun.">
        <title>Undinarchaeota illuminate DPANN phylogeny and the impact of gene transfer on archaeal evolution.</title>
        <authorList>
            <person name="Dombrowski N."/>
            <person name="Williams T.A."/>
            <person name="Sun J."/>
            <person name="Woodcroft B.J."/>
            <person name="Lee J.H."/>
            <person name="Minh B.Q."/>
            <person name="Rinke C."/>
            <person name="Spang A."/>
        </authorList>
    </citation>
    <scope>NUCLEOTIDE SEQUENCE [LARGE SCALE GENOMIC DNA]</scope>
    <source>
        <strain evidence="2">MAG_bin1129</strain>
    </source>
</reference>
<keyword evidence="1" id="KW-0472">Membrane</keyword>
<sequence length="470" mass="49716">MKKTIYSRPCSNVGKKNFTFAKSLGIIQILILIIGILAFSYIFGEIEKKSGIEISRGVGIVSAQEIVGNNCDEPNAKQCSTDGNKVLLCSEDNQIWTELDNCEKKNQICQFRGCVDDKEENVKCAVEKETDGNYYVCRNEKGEIINKQKLENDEVDETGKLNDKGKGKVTGWLATMGGGITSSKITELLTNGQTKLFGKTIKLFKVAGKPAGEGGAIATGTGASSTFSQLFAGGVGEGGVSTTSSLALNVVGSALAAAATAAAIYFIFKAAGAGQQNLNMIANAGLVGAGVGFGAAILFAEIGVTGAGGIVAIGATGPVGWVAAIVTAVVILTWALLSYQDYVQEIISYQISAWQPQTGGAKCDECNKFEFGCTEYQCKTFGQGCGIVNKGTTQERCVWQNPDDRDHPVITENKTISQLPENYIYKKSTDISPPDTGVEITSNSKNCIPPFSSLTLGVTTDEPAQCRIST</sequence>
<dbReference type="EMBL" id="DVAB01000047">
    <property type="protein sequence ID" value="HIK00924.1"/>
    <property type="molecule type" value="Genomic_DNA"/>
</dbReference>
<feature type="non-terminal residue" evidence="2">
    <location>
        <position position="470"/>
    </location>
</feature>
<comment type="caution">
    <text evidence="2">The sequence shown here is derived from an EMBL/GenBank/DDBJ whole genome shotgun (WGS) entry which is preliminary data.</text>
</comment>